<keyword evidence="1" id="KW-1133">Transmembrane helix</keyword>
<evidence type="ECO:0000313" key="2">
    <source>
        <dbReference type="EMBL" id="TCD14865.1"/>
    </source>
</evidence>
<proteinExistence type="predicted"/>
<accession>A0A4R0PEQ9</accession>
<name>A0A4R0PEQ9_9HYPH</name>
<keyword evidence="1" id="KW-0812">Transmembrane</keyword>
<keyword evidence="3" id="KW-1185">Reference proteome</keyword>
<evidence type="ECO:0000313" key="3">
    <source>
        <dbReference type="Proteomes" id="UP000291301"/>
    </source>
</evidence>
<evidence type="ECO:0000256" key="1">
    <source>
        <dbReference type="SAM" id="Phobius"/>
    </source>
</evidence>
<feature type="transmembrane region" description="Helical" evidence="1">
    <location>
        <begin position="6"/>
        <end position="25"/>
    </location>
</feature>
<dbReference type="AlphaFoldDB" id="A0A4R0PEQ9"/>
<gene>
    <name evidence="2" type="ORF">E0D97_04715</name>
</gene>
<dbReference type="Proteomes" id="UP000291301">
    <property type="component" value="Unassembled WGS sequence"/>
</dbReference>
<comment type="caution">
    <text evidence="2">The sequence shown here is derived from an EMBL/GenBank/DDBJ whole genome shotgun (WGS) entry which is preliminary data.</text>
</comment>
<organism evidence="2 3">
    <name type="scientific">Oricola cellulosilytica</name>
    <dbReference type="NCBI Taxonomy" id="1429082"/>
    <lineage>
        <taxon>Bacteria</taxon>
        <taxon>Pseudomonadati</taxon>
        <taxon>Pseudomonadota</taxon>
        <taxon>Alphaproteobacteria</taxon>
        <taxon>Hyphomicrobiales</taxon>
        <taxon>Ahrensiaceae</taxon>
        <taxon>Oricola</taxon>
    </lineage>
</organism>
<dbReference type="EMBL" id="SJST01000002">
    <property type="protein sequence ID" value="TCD14865.1"/>
    <property type="molecule type" value="Genomic_DNA"/>
</dbReference>
<keyword evidence="1" id="KW-0472">Membrane</keyword>
<feature type="transmembrane region" description="Helical" evidence="1">
    <location>
        <begin position="79"/>
        <end position="96"/>
    </location>
</feature>
<protein>
    <submittedName>
        <fullName evidence="2">Uncharacterized protein</fullName>
    </submittedName>
</protein>
<dbReference type="RefSeq" id="WP_131565988.1">
    <property type="nucleotide sequence ID" value="NZ_JAINFK010000003.1"/>
</dbReference>
<sequence>MFWLAYLALTVIALFGYIRLLAIAFRYEKVRNHWPEEAAWQWFLSMPRPDKRWHYLTVTLKEAARAEGRSGAWRSGMGCLYLAFFGMIGVGILHAVKSV</sequence>
<reference evidence="2 3" key="1">
    <citation type="journal article" date="2015" name="Antonie Van Leeuwenhoek">
        <title>Oricola cellulosilytica gen. nov., sp. nov., a cellulose-degrading bacterium of the family Phyllobacteriaceae isolated from surface seashore water, and emended descriptions of Mesorhizobium loti and Phyllobacterium myrsinacearum.</title>
        <authorList>
            <person name="Hameed A."/>
            <person name="Shahina M."/>
            <person name="Lai W.A."/>
            <person name="Lin S.Y."/>
            <person name="Young L.S."/>
            <person name="Liu Y.C."/>
            <person name="Hsu Y.H."/>
            <person name="Young C.C."/>
        </authorList>
    </citation>
    <scope>NUCLEOTIDE SEQUENCE [LARGE SCALE GENOMIC DNA]</scope>
    <source>
        <strain evidence="2 3">KCTC 52183</strain>
    </source>
</reference>